<accession>X1HNT2</accession>
<dbReference type="AlphaFoldDB" id="X1HNT2"/>
<protein>
    <submittedName>
        <fullName evidence="2">Uncharacterized protein</fullName>
    </submittedName>
</protein>
<sequence length="99" mass="10930">ERHMIEEIFGLGHGRADRLSRSGKARTPESERASGSPGSARVPDVIVSSELRELIERVKSAETFRKERVHQVLEKLQRGELVTSETVLEAAERILGGGP</sequence>
<feature type="region of interest" description="Disordered" evidence="1">
    <location>
        <begin position="9"/>
        <end position="42"/>
    </location>
</feature>
<comment type="caution">
    <text evidence="2">The sequence shown here is derived from an EMBL/GenBank/DDBJ whole genome shotgun (WGS) entry which is preliminary data.</text>
</comment>
<evidence type="ECO:0000256" key="1">
    <source>
        <dbReference type="SAM" id="MobiDB-lite"/>
    </source>
</evidence>
<evidence type="ECO:0000313" key="2">
    <source>
        <dbReference type="EMBL" id="GAH71142.1"/>
    </source>
</evidence>
<feature type="non-terminal residue" evidence="2">
    <location>
        <position position="1"/>
    </location>
</feature>
<dbReference type="EMBL" id="BARU01033762">
    <property type="protein sequence ID" value="GAH71142.1"/>
    <property type="molecule type" value="Genomic_DNA"/>
</dbReference>
<proteinExistence type="predicted"/>
<gene>
    <name evidence="2" type="ORF">S03H2_53073</name>
</gene>
<organism evidence="2">
    <name type="scientific">marine sediment metagenome</name>
    <dbReference type="NCBI Taxonomy" id="412755"/>
    <lineage>
        <taxon>unclassified sequences</taxon>
        <taxon>metagenomes</taxon>
        <taxon>ecological metagenomes</taxon>
    </lineage>
</organism>
<reference evidence="2" key="1">
    <citation type="journal article" date="2014" name="Front. Microbiol.">
        <title>High frequency of phylogenetically diverse reductive dehalogenase-homologous genes in deep subseafloor sedimentary metagenomes.</title>
        <authorList>
            <person name="Kawai M."/>
            <person name="Futagami T."/>
            <person name="Toyoda A."/>
            <person name="Takaki Y."/>
            <person name="Nishi S."/>
            <person name="Hori S."/>
            <person name="Arai W."/>
            <person name="Tsubouchi T."/>
            <person name="Morono Y."/>
            <person name="Uchiyama I."/>
            <person name="Ito T."/>
            <person name="Fujiyama A."/>
            <person name="Inagaki F."/>
            <person name="Takami H."/>
        </authorList>
    </citation>
    <scope>NUCLEOTIDE SEQUENCE</scope>
    <source>
        <strain evidence="2">Expedition CK06-06</strain>
    </source>
</reference>
<name>X1HNT2_9ZZZZ</name>
<feature type="compositionally biased region" description="Basic and acidic residues" evidence="1">
    <location>
        <begin position="14"/>
        <end position="32"/>
    </location>
</feature>